<gene>
    <name evidence="3" type="ORF">EOE18_09730</name>
</gene>
<dbReference type="Pfam" id="PF01479">
    <property type="entry name" value="S4"/>
    <property type="match status" value="1"/>
</dbReference>
<dbReference type="Gene3D" id="3.10.290.10">
    <property type="entry name" value="RNA-binding S4 domain"/>
    <property type="match status" value="1"/>
</dbReference>
<dbReference type="AlphaFoldDB" id="A0A3S2UU35"/>
<dbReference type="GO" id="GO:0003723">
    <property type="term" value="F:RNA binding"/>
    <property type="evidence" value="ECO:0007669"/>
    <property type="project" value="UniProtKB-KW"/>
</dbReference>
<dbReference type="CDD" id="cd00165">
    <property type="entry name" value="S4"/>
    <property type="match status" value="1"/>
</dbReference>
<organism evidence="3 4">
    <name type="scientific">Novosphingobium umbonatum</name>
    <dbReference type="NCBI Taxonomy" id="1908524"/>
    <lineage>
        <taxon>Bacteria</taxon>
        <taxon>Pseudomonadati</taxon>
        <taxon>Pseudomonadota</taxon>
        <taxon>Alphaproteobacteria</taxon>
        <taxon>Sphingomonadales</taxon>
        <taxon>Sphingomonadaceae</taxon>
        <taxon>Novosphingobium</taxon>
    </lineage>
</organism>
<dbReference type="Proteomes" id="UP000282837">
    <property type="component" value="Unassembled WGS sequence"/>
</dbReference>
<sequence length="104" mass="11580">MRIDKLLWFLRFTKTRNLAQEWVAEGHIRRNGQRVERSSLHIGAGDILVLPLRQGVQVIRILALPARRGPASEAQSCYQVLDETAPSPLAALPMISATKGDLQP</sequence>
<feature type="domain" description="RNA-binding S4" evidence="2">
    <location>
        <begin position="1"/>
        <end position="60"/>
    </location>
</feature>
<keyword evidence="4" id="KW-1185">Reference proteome</keyword>
<name>A0A3S2UU35_9SPHN</name>
<dbReference type="SUPFAM" id="SSF55174">
    <property type="entry name" value="Alpha-L RNA-binding motif"/>
    <property type="match status" value="1"/>
</dbReference>
<evidence type="ECO:0000259" key="2">
    <source>
        <dbReference type="SMART" id="SM00363"/>
    </source>
</evidence>
<dbReference type="EMBL" id="SACO01000006">
    <property type="protein sequence ID" value="RVU05009.1"/>
    <property type="molecule type" value="Genomic_DNA"/>
</dbReference>
<dbReference type="InterPro" id="IPR036986">
    <property type="entry name" value="S4_RNA-bd_sf"/>
</dbReference>
<comment type="caution">
    <text evidence="3">The sequence shown here is derived from an EMBL/GenBank/DDBJ whole genome shotgun (WGS) entry which is preliminary data.</text>
</comment>
<proteinExistence type="predicted"/>
<dbReference type="SMART" id="SM00363">
    <property type="entry name" value="S4"/>
    <property type="match status" value="1"/>
</dbReference>
<evidence type="ECO:0000313" key="4">
    <source>
        <dbReference type="Proteomes" id="UP000282837"/>
    </source>
</evidence>
<accession>A0A3S2UU35</accession>
<evidence type="ECO:0000256" key="1">
    <source>
        <dbReference type="PROSITE-ProRule" id="PRU00182"/>
    </source>
</evidence>
<dbReference type="RefSeq" id="WP_127708921.1">
    <property type="nucleotide sequence ID" value="NZ_SACO01000006.1"/>
</dbReference>
<protein>
    <submittedName>
        <fullName evidence="3">RNA-binding S4 domain-containing protein</fullName>
    </submittedName>
</protein>
<dbReference type="PROSITE" id="PS50889">
    <property type="entry name" value="S4"/>
    <property type="match status" value="1"/>
</dbReference>
<evidence type="ECO:0000313" key="3">
    <source>
        <dbReference type="EMBL" id="RVU05009.1"/>
    </source>
</evidence>
<dbReference type="InterPro" id="IPR002942">
    <property type="entry name" value="S4_RNA-bd"/>
</dbReference>
<reference evidence="3 4" key="1">
    <citation type="submission" date="2019-01" db="EMBL/GenBank/DDBJ databases">
        <authorList>
            <person name="Chen W.-M."/>
        </authorList>
    </citation>
    <scope>NUCLEOTIDE SEQUENCE [LARGE SCALE GENOMIC DNA]</scope>
    <source>
        <strain evidence="3 4">FSY-9</strain>
    </source>
</reference>
<keyword evidence="1" id="KW-0694">RNA-binding</keyword>
<dbReference type="OrthoDB" id="9797176at2"/>